<dbReference type="SUPFAM" id="SSF47917">
    <property type="entry name" value="C-terminal domain of alpha and beta subunits of F1 ATP synthase"/>
    <property type="match status" value="1"/>
</dbReference>
<evidence type="ECO:0000256" key="6">
    <source>
        <dbReference type="ARBA" id="ARBA00022781"/>
    </source>
</evidence>
<dbReference type="eggNOG" id="COG0056">
    <property type="taxonomic scope" value="Bacteria"/>
</dbReference>
<proteinExistence type="inferred from homology"/>
<dbReference type="InterPro" id="IPR000793">
    <property type="entry name" value="ATP_synth_asu_C"/>
</dbReference>
<name>B5Y829_COPPD</name>
<keyword evidence="14" id="KW-1003">Cell membrane</keyword>
<dbReference type="Pfam" id="PF00006">
    <property type="entry name" value="ATP-synt_ab"/>
    <property type="match status" value="1"/>
</dbReference>
<evidence type="ECO:0000256" key="8">
    <source>
        <dbReference type="ARBA" id="ARBA00022967"/>
    </source>
</evidence>
<dbReference type="CDD" id="cd18113">
    <property type="entry name" value="ATP-synt_F1_alpha_C"/>
    <property type="match status" value="1"/>
</dbReference>
<feature type="site" description="Required for activity" evidence="14">
    <location>
        <position position="351"/>
    </location>
</feature>
<keyword evidence="6 14" id="KW-0375">Hydrogen ion transport</keyword>
<dbReference type="HOGENOM" id="CLU_010091_2_1_9"/>
<dbReference type="EMBL" id="CP001145">
    <property type="protein sequence ID" value="ACI17663.1"/>
    <property type="molecule type" value="Genomic_DNA"/>
</dbReference>
<dbReference type="InterPro" id="IPR036121">
    <property type="entry name" value="ATPase_F1/V1/A1_a/bsu_N_sf"/>
</dbReference>
<keyword evidence="5 14" id="KW-0547">Nucleotide-binding</keyword>
<dbReference type="InterPro" id="IPR033732">
    <property type="entry name" value="ATP_synth_F1_a_nt-bd_dom"/>
</dbReference>
<dbReference type="SUPFAM" id="SSF50615">
    <property type="entry name" value="N-terminal domain of alpha and beta subunits of F1 ATP synthase"/>
    <property type="match status" value="1"/>
</dbReference>
<dbReference type="InterPro" id="IPR038376">
    <property type="entry name" value="ATP_synth_asu_C_sf"/>
</dbReference>
<dbReference type="NCBIfam" id="TIGR00962">
    <property type="entry name" value="atpA"/>
    <property type="match status" value="1"/>
</dbReference>
<evidence type="ECO:0000256" key="11">
    <source>
        <dbReference type="ARBA" id="ARBA00023196"/>
    </source>
</evidence>
<keyword evidence="18" id="KW-1185">Reference proteome</keyword>
<dbReference type="InterPro" id="IPR005294">
    <property type="entry name" value="ATP_synth_F1_asu"/>
</dbReference>
<evidence type="ECO:0000256" key="5">
    <source>
        <dbReference type="ARBA" id="ARBA00022741"/>
    </source>
</evidence>
<dbReference type="RefSeq" id="WP_012544315.1">
    <property type="nucleotide sequence ID" value="NC_011295.1"/>
</dbReference>
<dbReference type="Proteomes" id="UP000001732">
    <property type="component" value="Chromosome"/>
</dbReference>
<dbReference type="STRING" id="309798.COPRO5265_0571"/>
<evidence type="ECO:0000256" key="9">
    <source>
        <dbReference type="ARBA" id="ARBA00023065"/>
    </source>
</evidence>
<reference evidence="18" key="1">
    <citation type="submission" date="2008-08" db="EMBL/GenBank/DDBJ databases">
        <title>The complete genome sequence of Coprothermobacter proteolyticus strain ATCC 5245 / DSM 5265 / BT.</title>
        <authorList>
            <person name="Dodson R.J."/>
            <person name="Durkin A.S."/>
            <person name="Wu M."/>
            <person name="Eisen J."/>
            <person name="Sutton G."/>
        </authorList>
    </citation>
    <scope>NUCLEOTIDE SEQUENCE [LARGE SCALE GENOMIC DNA]</scope>
    <source>
        <strain evidence="18">ATCC 35245 / DSM 5265 / OCM 4 / BT</strain>
    </source>
</reference>
<dbReference type="InterPro" id="IPR027417">
    <property type="entry name" value="P-loop_NTPase"/>
</dbReference>
<evidence type="ECO:0000256" key="3">
    <source>
        <dbReference type="ARBA" id="ARBA00008936"/>
    </source>
</evidence>
<reference evidence="17 18" key="2">
    <citation type="journal article" date="2014" name="Genome Announc.">
        <title>Complete Genome Sequence of Coprothermobacter proteolyticus DSM 5265.</title>
        <authorList>
            <person name="Alexiev A."/>
            <person name="Coil D.A."/>
            <person name="Badger J.H."/>
            <person name="Enticknap J."/>
            <person name="Ward N."/>
            <person name="Robb F.T."/>
            <person name="Eisen J.A."/>
        </authorList>
    </citation>
    <scope>NUCLEOTIDE SEQUENCE [LARGE SCALE GENOMIC DNA]</scope>
    <source>
        <strain evidence="18">ATCC 35245 / DSM 5265 / OCM 4 / BT</strain>
    </source>
</reference>
<dbReference type="GO" id="GO:0005886">
    <property type="term" value="C:plasma membrane"/>
    <property type="evidence" value="ECO:0007669"/>
    <property type="project" value="UniProtKB-SubCell"/>
</dbReference>
<evidence type="ECO:0000256" key="4">
    <source>
        <dbReference type="ARBA" id="ARBA00022448"/>
    </source>
</evidence>
<organism evidence="17 18">
    <name type="scientific">Coprothermobacter proteolyticus (strain ATCC 35245 / DSM 5265 / OCM 4 / BT)</name>
    <dbReference type="NCBI Taxonomy" id="309798"/>
    <lineage>
        <taxon>Bacteria</taxon>
        <taxon>Pseudomonadati</taxon>
        <taxon>Coprothermobacterota</taxon>
        <taxon>Coprothermobacteria</taxon>
        <taxon>Coprothermobacterales</taxon>
        <taxon>Coprothermobacteraceae</taxon>
        <taxon>Coprothermobacter</taxon>
    </lineage>
</organism>
<keyword evidence="12 14" id="KW-0066">ATP synthesis</keyword>
<comment type="subcellular location">
    <subcellularLocation>
        <location evidence="14">Cell membrane</location>
        <topology evidence="14">Peripheral membrane protein</topology>
    </subcellularLocation>
    <subcellularLocation>
        <location evidence="2">Membrane</location>
    </subcellularLocation>
</comment>
<comment type="catalytic activity">
    <reaction evidence="14">
        <text>ATP + H2O + 4 H(+)(in) = ADP + phosphate + 5 H(+)(out)</text>
        <dbReference type="Rhea" id="RHEA:57720"/>
        <dbReference type="ChEBI" id="CHEBI:15377"/>
        <dbReference type="ChEBI" id="CHEBI:15378"/>
        <dbReference type="ChEBI" id="CHEBI:30616"/>
        <dbReference type="ChEBI" id="CHEBI:43474"/>
        <dbReference type="ChEBI" id="CHEBI:456216"/>
        <dbReference type="EC" id="7.1.2.2"/>
    </reaction>
</comment>
<evidence type="ECO:0000256" key="2">
    <source>
        <dbReference type="ARBA" id="ARBA00004370"/>
    </source>
</evidence>
<evidence type="ECO:0000313" key="17">
    <source>
        <dbReference type="EMBL" id="ACI17663.1"/>
    </source>
</evidence>
<dbReference type="SUPFAM" id="SSF52540">
    <property type="entry name" value="P-loop containing nucleoside triphosphate hydrolases"/>
    <property type="match status" value="1"/>
</dbReference>
<keyword evidence="7 14" id="KW-0067">ATP-binding</keyword>
<evidence type="ECO:0000256" key="12">
    <source>
        <dbReference type="ARBA" id="ARBA00023310"/>
    </source>
</evidence>
<dbReference type="CDD" id="cd01132">
    <property type="entry name" value="F1-ATPase_alpha_CD"/>
    <property type="match status" value="1"/>
</dbReference>
<evidence type="ECO:0000259" key="16">
    <source>
        <dbReference type="Pfam" id="PF00306"/>
    </source>
</evidence>
<keyword evidence="11 14" id="KW-0139">CF(1)</keyword>
<dbReference type="Gene3D" id="2.40.30.20">
    <property type="match status" value="1"/>
</dbReference>
<evidence type="ECO:0000256" key="13">
    <source>
        <dbReference type="ARBA" id="ARBA00026013"/>
    </source>
</evidence>
<dbReference type="GO" id="GO:0045259">
    <property type="term" value="C:proton-transporting ATP synthase complex"/>
    <property type="evidence" value="ECO:0007669"/>
    <property type="project" value="UniProtKB-KW"/>
</dbReference>
<comment type="subunit">
    <text evidence="13">F-type ATPases have 2 components, CF(1) - the catalytic core - and CF(0) - the membrane proton channel. CF(1) has five subunits: alpha(3), beta(3), gamma(1), delta(1), epsilon(1). CF(0) has four main subunits: a(1), b(1), b'(1) and c(9-12).</text>
</comment>
<comment type="function">
    <text evidence="1 14">Produces ATP from ADP in the presence of a proton gradient across the membrane. The alpha chain is a regulatory subunit.</text>
</comment>
<dbReference type="GO" id="GO:0043531">
    <property type="term" value="F:ADP binding"/>
    <property type="evidence" value="ECO:0007669"/>
    <property type="project" value="TreeGrafter"/>
</dbReference>
<dbReference type="GO" id="GO:0046933">
    <property type="term" value="F:proton-transporting ATP synthase activity, rotational mechanism"/>
    <property type="evidence" value="ECO:0007669"/>
    <property type="project" value="UniProtKB-UniRule"/>
</dbReference>
<evidence type="ECO:0000256" key="14">
    <source>
        <dbReference type="HAMAP-Rule" id="MF_01346"/>
    </source>
</evidence>
<accession>B5Y829</accession>
<feature type="binding site" evidence="14">
    <location>
        <begin position="161"/>
        <end position="168"/>
    </location>
    <ligand>
        <name>ATP</name>
        <dbReference type="ChEBI" id="CHEBI:30616"/>
    </ligand>
</feature>
<sequence>MEVKRELPFRIVVQPQRLEKKFYGRVVAYRDGIATVEGLGNIGYYETVQFEEGAKGIVMDVDPQLSYVVTTSGEVHIGEMCLATGEVPAIPVGYDVLGKVLDPLGNVLEGDTFTPAQVYPVERPAKPLYERSRVNEPVETGIAAIDMLIPVGHGQRELILGDRQVGKTTLATDILINQKGKDVIGVYVSIGQKVSDTAAIINSFKVNDVMDQVVMVVAAASDPAIVRFLAPYAGASIAEYFMEQGRKVIIVFDDLSKHAVSYRELTLLLRRPPGREAYPGDIFYAHSRLLERAAKLTNGGSITAFPICETQLGDFSAYIPTNLISITDGQLFLDSGLFNAGRRPAINIGLSVSRVGGAAQYPAIRKLSSGLRSTLARYEELSEFTRFGGKLDDASQKILSRGERTIKLLVQAAHELYSSLEQAALLVLLNNGYFDAADVGNVKEVWNSVREYLRTEVPQLKSVDLHEPLDDETTRLILMAGERAMKIGKLNGA</sequence>
<keyword evidence="9 14" id="KW-0406">Ion transport</keyword>
<feature type="domain" description="ATPase F1/V1/A1 complex alpha/beta subunit nucleotide-binding" evidence="15">
    <location>
        <begin position="141"/>
        <end position="353"/>
    </location>
</feature>
<protein>
    <recommendedName>
        <fullName evidence="14">ATP synthase subunit alpha</fullName>
        <ecNumber evidence="14">7.1.2.2</ecNumber>
    </recommendedName>
    <alternativeName>
        <fullName evidence="14">ATP synthase F1 sector subunit alpha</fullName>
    </alternativeName>
    <alternativeName>
        <fullName evidence="14">F-ATPase subunit alpha</fullName>
    </alternativeName>
</protein>
<evidence type="ECO:0000313" key="18">
    <source>
        <dbReference type="Proteomes" id="UP000001732"/>
    </source>
</evidence>
<comment type="subunit">
    <text evidence="14">F-type ATPases have 2 components, CF(1) - the catalytic core - and CF(0) - the membrane proton channel. CF(1) has five subunits: alpha(3), beta(3), gamma(1), delta(1), epsilon(1). CF(0) has three main subunits: a(1), b(2) and c(9-12). The alpha and beta chains form an alternating ring which encloses part of the gamma chain. CF(1) is attached to CF(0) by a central stalk formed by the gamma and epsilon chains, while a peripheral stalk is formed by the delta and b chains.</text>
</comment>
<keyword evidence="17" id="KW-0378">Hydrolase</keyword>
<gene>
    <name evidence="14 17" type="primary">atpA</name>
    <name evidence="17" type="ordered locus">COPRO5265_0571</name>
</gene>
<feature type="domain" description="ATP synthase alpha subunit C-terminal" evidence="16">
    <location>
        <begin position="360"/>
        <end position="475"/>
    </location>
</feature>
<dbReference type="InterPro" id="IPR023366">
    <property type="entry name" value="ATP_synth_asu-like_sf"/>
</dbReference>
<dbReference type="AlphaFoldDB" id="B5Y829"/>
<dbReference type="InterPro" id="IPR020003">
    <property type="entry name" value="ATPase_a/bsu_AS"/>
</dbReference>
<dbReference type="Pfam" id="PF00306">
    <property type="entry name" value="ATP-synt_ab_C"/>
    <property type="match status" value="1"/>
</dbReference>
<evidence type="ECO:0000259" key="15">
    <source>
        <dbReference type="Pfam" id="PF00006"/>
    </source>
</evidence>
<keyword evidence="10 14" id="KW-0472">Membrane</keyword>
<dbReference type="Gene3D" id="1.20.150.20">
    <property type="entry name" value="ATP synthase alpha/beta chain, C-terminal domain"/>
    <property type="match status" value="1"/>
</dbReference>
<dbReference type="PROSITE" id="PS00152">
    <property type="entry name" value="ATPASE_ALPHA_BETA"/>
    <property type="match status" value="1"/>
</dbReference>
<dbReference type="Gene3D" id="3.40.50.300">
    <property type="entry name" value="P-loop containing nucleotide triphosphate hydrolases"/>
    <property type="match status" value="1"/>
</dbReference>
<evidence type="ECO:0000256" key="7">
    <source>
        <dbReference type="ARBA" id="ARBA00022840"/>
    </source>
</evidence>
<dbReference type="PANTHER" id="PTHR48082:SF2">
    <property type="entry name" value="ATP SYNTHASE SUBUNIT ALPHA, MITOCHONDRIAL"/>
    <property type="match status" value="1"/>
</dbReference>
<keyword evidence="4 14" id="KW-0813">Transport</keyword>
<dbReference type="PANTHER" id="PTHR48082">
    <property type="entry name" value="ATP SYNTHASE SUBUNIT ALPHA, MITOCHONDRIAL"/>
    <property type="match status" value="1"/>
</dbReference>
<dbReference type="GO" id="GO:0016787">
    <property type="term" value="F:hydrolase activity"/>
    <property type="evidence" value="ECO:0007669"/>
    <property type="project" value="UniProtKB-KW"/>
</dbReference>
<dbReference type="FunFam" id="3.40.50.300:FF:002432">
    <property type="entry name" value="ATP synthase subunit alpha, mitochondrial"/>
    <property type="match status" value="1"/>
</dbReference>
<evidence type="ECO:0000256" key="1">
    <source>
        <dbReference type="ARBA" id="ARBA00003784"/>
    </source>
</evidence>
<dbReference type="GO" id="GO:0005524">
    <property type="term" value="F:ATP binding"/>
    <property type="evidence" value="ECO:0007669"/>
    <property type="project" value="UniProtKB-UniRule"/>
</dbReference>
<dbReference type="OrthoDB" id="9803053at2"/>
<dbReference type="HAMAP" id="MF_01346">
    <property type="entry name" value="ATP_synth_alpha_bact"/>
    <property type="match status" value="1"/>
</dbReference>
<dbReference type="EC" id="7.1.2.2" evidence="14"/>
<comment type="similarity">
    <text evidence="3 14">Belongs to the ATPase alpha/beta chains family.</text>
</comment>
<keyword evidence="8 14" id="KW-1278">Translocase</keyword>
<dbReference type="InterPro" id="IPR000194">
    <property type="entry name" value="ATPase_F1/V1/A1_a/bsu_nucl-bd"/>
</dbReference>
<dbReference type="KEGG" id="cpo:COPRO5265_0571"/>
<evidence type="ECO:0000256" key="10">
    <source>
        <dbReference type="ARBA" id="ARBA00023136"/>
    </source>
</evidence>